<dbReference type="Pfam" id="PF13768">
    <property type="entry name" value="VWA_3"/>
    <property type="match status" value="1"/>
</dbReference>
<feature type="chain" id="PRO_5035326695" evidence="2">
    <location>
        <begin position="24"/>
        <end position="682"/>
    </location>
</feature>
<keyword evidence="1" id="KW-0472">Membrane</keyword>
<evidence type="ECO:0000313" key="5">
    <source>
        <dbReference type="EMBL" id="MBD3870964.1"/>
    </source>
</evidence>
<keyword evidence="2" id="KW-0732">Signal</keyword>
<dbReference type="Proteomes" id="UP000598633">
    <property type="component" value="Unassembled WGS sequence"/>
</dbReference>
<evidence type="ECO:0000256" key="2">
    <source>
        <dbReference type="SAM" id="SignalP"/>
    </source>
</evidence>
<sequence>MAKKLFGVVIAAVLLAVPPSIFAQEQLEPETTIGLGDVGQGSLLFQTSTPGRFVSAPVQSTEVEIAVHGLVVETIVRQSFTNPGDEWLEGVYVFPLPQKAAVHAMRLEIGERVIESQIKEREAALTVYQQAKKEGRKASLVEQDRPNIFTTSVANIGPGEEVAVRISYQQVLEYDAGRFQLRFPMVVGPRYIPGSAITTKATTGTGWTFDTDQVEDASRVTPPVLHPNQGAANPVRLAVSLDAGMPLERLNCPSHAAQIEKTTGGVHSIRLDGVPADRDFVLEWTPARGSEPRAAVFTEELDGSYYVLAMLMPPDDTLTETVRLPREVIFVVDTSGSMGGTSIIQARDALILALEQLEPEDYFNIIEFDSSFTKLHSHSVPAMPAAIGDAKRWVAGLQADGGTEMMGPLLAALEDIEEHTPLRQIVFITDGCVGNEDALFHSIHEELGRSRLFTIGIGSAPNSHFMERAASFGRGDFTHIGTPSEVSLRMGEFFAKLENPVLADIELQWPDPDAETWPEQVPDLYAGRPVVVAARLGTVHGELVATGVRASESWEFRTDLSVGAARAGVNRLWARRKIASMMDQRTYGVPEDEVRSQVVEIALAHHVVSKYTSLVAVDMTPSRPNDERLHTGAVPTNLPTGWKHEKVFGNLPQGGTASRLYLLTALFAVALGIFVRQLRGVL</sequence>
<feature type="domain" description="VIT" evidence="4">
    <location>
        <begin position="42"/>
        <end position="170"/>
    </location>
</feature>
<dbReference type="InterPro" id="IPR036465">
    <property type="entry name" value="vWFA_dom_sf"/>
</dbReference>
<dbReference type="SMART" id="SM00327">
    <property type="entry name" value="VWA"/>
    <property type="match status" value="1"/>
</dbReference>
<comment type="caution">
    <text evidence="5">The sequence shown here is derived from an EMBL/GenBank/DDBJ whole genome shotgun (WGS) entry which is preliminary data.</text>
</comment>
<dbReference type="Pfam" id="PF08487">
    <property type="entry name" value="VIT"/>
    <property type="match status" value="1"/>
</dbReference>
<dbReference type="InterPro" id="IPR013694">
    <property type="entry name" value="VIT"/>
</dbReference>
<dbReference type="SMART" id="SM00609">
    <property type="entry name" value="VIT"/>
    <property type="match status" value="1"/>
</dbReference>
<evidence type="ECO:0000259" key="3">
    <source>
        <dbReference type="PROSITE" id="PS50234"/>
    </source>
</evidence>
<dbReference type="EMBL" id="JACXWA010000107">
    <property type="protein sequence ID" value="MBD3870964.1"/>
    <property type="molecule type" value="Genomic_DNA"/>
</dbReference>
<dbReference type="NCBIfam" id="TIGR03788">
    <property type="entry name" value="marine_srt_targ"/>
    <property type="match status" value="1"/>
</dbReference>
<dbReference type="InterPro" id="IPR002035">
    <property type="entry name" value="VWF_A"/>
</dbReference>
<dbReference type="InterPro" id="IPR022440">
    <property type="entry name" value="CHP03788"/>
</dbReference>
<evidence type="ECO:0000259" key="4">
    <source>
        <dbReference type="PROSITE" id="PS51468"/>
    </source>
</evidence>
<feature type="signal peptide" evidence="2">
    <location>
        <begin position="1"/>
        <end position="23"/>
    </location>
</feature>
<keyword evidence="1" id="KW-0812">Transmembrane</keyword>
<dbReference type="AlphaFoldDB" id="A0A8J7CGK8"/>
<gene>
    <name evidence="5" type="ORF">IFJ97_06340</name>
</gene>
<reference evidence="5 6" key="1">
    <citation type="submission" date="2020-08" db="EMBL/GenBank/DDBJ databases">
        <title>Acidobacteriota in marine sediments use diverse sulfur dissimilation pathways.</title>
        <authorList>
            <person name="Wasmund K."/>
        </authorList>
    </citation>
    <scope>NUCLEOTIDE SEQUENCE [LARGE SCALE GENOMIC DNA]</scope>
    <source>
        <strain evidence="5">MAG AM3-A</strain>
    </source>
</reference>
<dbReference type="PROSITE" id="PS51468">
    <property type="entry name" value="VIT"/>
    <property type="match status" value="1"/>
</dbReference>
<feature type="transmembrane region" description="Helical" evidence="1">
    <location>
        <begin position="660"/>
        <end position="678"/>
    </location>
</feature>
<proteinExistence type="predicted"/>
<evidence type="ECO:0000313" key="6">
    <source>
        <dbReference type="Proteomes" id="UP000598633"/>
    </source>
</evidence>
<dbReference type="PANTHER" id="PTHR45737:SF6">
    <property type="entry name" value="VON WILLEBRAND FACTOR A DOMAIN-CONTAINING PROTEIN 5A"/>
    <property type="match status" value="1"/>
</dbReference>
<keyword evidence="1" id="KW-1133">Transmembrane helix</keyword>
<accession>A0A8J7CGK8</accession>
<dbReference type="PANTHER" id="PTHR45737">
    <property type="entry name" value="VON WILLEBRAND FACTOR A DOMAIN-CONTAINING PROTEIN 5A"/>
    <property type="match status" value="1"/>
</dbReference>
<dbReference type="Gene3D" id="3.40.50.410">
    <property type="entry name" value="von Willebrand factor, type A domain"/>
    <property type="match status" value="1"/>
</dbReference>
<evidence type="ECO:0000256" key="1">
    <source>
        <dbReference type="SAM" id="Phobius"/>
    </source>
</evidence>
<protein>
    <submittedName>
        <fullName evidence="5">Marine proteobacterial sortase target protein</fullName>
    </submittedName>
</protein>
<name>A0A8J7CGK8_9BACT</name>
<dbReference type="PROSITE" id="PS50234">
    <property type="entry name" value="VWFA"/>
    <property type="match status" value="1"/>
</dbReference>
<dbReference type="CDD" id="cd01461">
    <property type="entry name" value="vWA_interalpha_trypsin_inhibitor"/>
    <property type="match status" value="1"/>
</dbReference>
<dbReference type="SUPFAM" id="SSF53300">
    <property type="entry name" value="vWA-like"/>
    <property type="match status" value="1"/>
</dbReference>
<organism evidence="5 6">
    <name type="scientific">Candidatus Sulfomarinibacter kjeldsenii</name>
    <dbReference type="NCBI Taxonomy" id="2885994"/>
    <lineage>
        <taxon>Bacteria</taxon>
        <taxon>Pseudomonadati</taxon>
        <taxon>Acidobacteriota</taxon>
        <taxon>Thermoanaerobaculia</taxon>
        <taxon>Thermoanaerobaculales</taxon>
        <taxon>Candidatus Sulfomarinibacteraceae</taxon>
        <taxon>Candidatus Sulfomarinibacter</taxon>
    </lineage>
</organism>
<feature type="domain" description="VWFA" evidence="3">
    <location>
        <begin position="327"/>
        <end position="497"/>
    </location>
</feature>